<dbReference type="PANTHER" id="PTHR33336">
    <property type="entry name" value="QUINOL MONOOXYGENASE YGIN-RELATED"/>
    <property type="match status" value="1"/>
</dbReference>
<evidence type="ECO:0000259" key="1">
    <source>
        <dbReference type="PROSITE" id="PS51725"/>
    </source>
</evidence>
<keyword evidence="2" id="KW-0503">Monooxygenase</keyword>
<dbReference type="SUPFAM" id="SSF54909">
    <property type="entry name" value="Dimeric alpha+beta barrel"/>
    <property type="match status" value="1"/>
</dbReference>
<proteinExistence type="predicted"/>
<evidence type="ECO:0000313" key="2">
    <source>
        <dbReference type="EMBL" id="MFC3120143.1"/>
    </source>
</evidence>
<keyword evidence="2" id="KW-0560">Oxidoreductase</keyword>
<comment type="caution">
    <text evidence="2">The sequence shown here is derived from an EMBL/GenBank/DDBJ whole genome shotgun (WGS) entry which is preliminary data.</text>
</comment>
<dbReference type="InterPro" id="IPR050744">
    <property type="entry name" value="AI-2_Isomerase_LsrG"/>
</dbReference>
<keyword evidence="3" id="KW-1185">Reference proteome</keyword>
<accession>A0ABV7FLN3</accession>
<evidence type="ECO:0000313" key="3">
    <source>
        <dbReference type="Proteomes" id="UP001595478"/>
    </source>
</evidence>
<dbReference type="Proteomes" id="UP001595478">
    <property type="component" value="Unassembled WGS sequence"/>
</dbReference>
<name>A0ABV7FLN3_9ALTE</name>
<dbReference type="EC" id="1.-.-.-" evidence="2"/>
<feature type="domain" description="ABM" evidence="1">
    <location>
        <begin position="2"/>
        <end position="91"/>
    </location>
</feature>
<sequence length="95" mass="11228">MFVVTVEFEIDPSHIQDFMPAMLENAEKSKTLEDGCIYFDVCQDQDASHLVFLYEIYKLESDFTLHLQSQHFQDFDKLVSPWVQKKSVKTWTKCD</sequence>
<dbReference type="PROSITE" id="PS51725">
    <property type="entry name" value="ABM"/>
    <property type="match status" value="1"/>
</dbReference>
<protein>
    <submittedName>
        <fullName evidence="2">Quinol monooxygenase</fullName>
        <ecNumber evidence="2">1.-.-.-</ecNumber>
    </submittedName>
</protein>
<dbReference type="Gene3D" id="3.30.70.100">
    <property type="match status" value="1"/>
</dbReference>
<dbReference type="PANTHER" id="PTHR33336:SF15">
    <property type="entry name" value="ABM DOMAIN-CONTAINING PROTEIN"/>
    <property type="match status" value="1"/>
</dbReference>
<reference evidence="3" key="1">
    <citation type="journal article" date="2019" name="Int. J. Syst. Evol. Microbiol.">
        <title>The Global Catalogue of Microorganisms (GCM) 10K type strain sequencing project: providing services to taxonomists for standard genome sequencing and annotation.</title>
        <authorList>
            <consortium name="The Broad Institute Genomics Platform"/>
            <consortium name="The Broad Institute Genome Sequencing Center for Infectious Disease"/>
            <person name="Wu L."/>
            <person name="Ma J."/>
        </authorList>
    </citation>
    <scope>NUCLEOTIDE SEQUENCE [LARGE SCALE GENOMIC DNA]</scope>
    <source>
        <strain evidence="3">KCTC 52473</strain>
    </source>
</reference>
<dbReference type="InterPro" id="IPR007138">
    <property type="entry name" value="ABM_dom"/>
</dbReference>
<dbReference type="RefSeq" id="WP_376918286.1">
    <property type="nucleotide sequence ID" value="NZ_JBHRSW010000004.1"/>
</dbReference>
<dbReference type="EMBL" id="JBHRSW010000004">
    <property type="protein sequence ID" value="MFC3120143.1"/>
    <property type="molecule type" value="Genomic_DNA"/>
</dbReference>
<dbReference type="InterPro" id="IPR011008">
    <property type="entry name" value="Dimeric_a/b-barrel"/>
</dbReference>
<dbReference type="GO" id="GO:0004497">
    <property type="term" value="F:monooxygenase activity"/>
    <property type="evidence" value="ECO:0007669"/>
    <property type="project" value="UniProtKB-KW"/>
</dbReference>
<dbReference type="Pfam" id="PF03992">
    <property type="entry name" value="ABM"/>
    <property type="match status" value="1"/>
</dbReference>
<organism evidence="2 3">
    <name type="scientific">Agaribacter flavus</name>
    <dbReference type="NCBI Taxonomy" id="1902781"/>
    <lineage>
        <taxon>Bacteria</taxon>
        <taxon>Pseudomonadati</taxon>
        <taxon>Pseudomonadota</taxon>
        <taxon>Gammaproteobacteria</taxon>
        <taxon>Alteromonadales</taxon>
        <taxon>Alteromonadaceae</taxon>
        <taxon>Agaribacter</taxon>
    </lineage>
</organism>
<gene>
    <name evidence="2" type="ORF">ACFOHL_00745</name>
</gene>